<dbReference type="AlphaFoldDB" id="A0A8S4P0A0"/>
<name>A0A8S4P0A0_OWEFU</name>
<evidence type="ECO:0000256" key="1">
    <source>
        <dbReference type="SAM" id="SignalP"/>
    </source>
</evidence>
<reference evidence="2" key="1">
    <citation type="submission" date="2022-03" db="EMBL/GenBank/DDBJ databases">
        <authorList>
            <person name="Martin C."/>
        </authorList>
    </citation>
    <scope>NUCLEOTIDE SEQUENCE</scope>
</reference>
<sequence>MNMRHKLFALLVGITLLAMGLTSKTKYGPCKNTCKKLKLGKCSRICRIAENSTIWNSCWKTCASSSNELNYDAVLSGCLQQCKVNFDKIVHNVSSSAGGPVFTMDGTFYLVSYGCEIFKIDLKNNK</sequence>
<protein>
    <submittedName>
        <fullName evidence="2">Uncharacterized protein</fullName>
    </submittedName>
</protein>
<organism evidence="2 3">
    <name type="scientific">Owenia fusiformis</name>
    <name type="common">Polychaete worm</name>
    <dbReference type="NCBI Taxonomy" id="6347"/>
    <lineage>
        <taxon>Eukaryota</taxon>
        <taxon>Metazoa</taxon>
        <taxon>Spiralia</taxon>
        <taxon>Lophotrochozoa</taxon>
        <taxon>Annelida</taxon>
        <taxon>Polychaeta</taxon>
        <taxon>Sedentaria</taxon>
        <taxon>Canalipalpata</taxon>
        <taxon>Sabellida</taxon>
        <taxon>Oweniida</taxon>
        <taxon>Oweniidae</taxon>
        <taxon>Owenia</taxon>
    </lineage>
</organism>
<evidence type="ECO:0000313" key="2">
    <source>
        <dbReference type="EMBL" id="CAH1787604.1"/>
    </source>
</evidence>
<accession>A0A8S4P0A0</accession>
<keyword evidence="1" id="KW-0732">Signal</keyword>
<dbReference type="Proteomes" id="UP000749559">
    <property type="component" value="Unassembled WGS sequence"/>
</dbReference>
<feature type="chain" id="PRO_5035873075" evidence="1">
    <location>
        <begin position="21"/>
        <end position="126"/>
    </location>
</feature>
<comment type="caution">
    <text evidence="2">The sequence shown here is derived from an EMBL/GenBank/DDBJ whole genome shotgun (WGS) entry which is preliminary data.</text>
</comment>
<gene>
    <name evidence="2" type="ORF">OFUS_LOCUS13263</name>
</gene>
<feature type="signal peptide" evidence="1">
    <location>
        <begin position="1"/>
        <end position="20"/>
    </location>
</feature>
<dbReference type="EMBL" id="CAIIXF020000006">
    <property type="protein sequence ID" value="CAH1787604.1"/>
    <property type="molecule type" value="Genomic_DNA"/>
</dbReference>
<keyword evidence="3" id="KW-1185">Reference proteome</keyword>
<feature type="non-terminal residue" evidence="2">
    <location>
        <position position="1"/>
    </location>
</feature>
<proteinExistence type="predicted"/>
<evidence type="ECO:0000313" key="3">
    <source>
        <dbReference type="Proteomes" id="UP000749559"/>
    </source>
</evidence>